<dbReference type="AlphaFoldDB" id="A0A0F9FSE5"/>
<organism evidence="5">
    <name type="scientific">marine sediment metagenome</name>
    <dbReference type="NCBI Taxonomy" id="412755"/>
    <lineage>
        <taxon>unclassified sequences</taxon>
        <taxon>metagenomes</taxon>
        <taxon>ecological metagenomes</taxon>
    </lineage>
</organism>
<dbReference type="Gene3D" id="2.60.120.260">
    <property type="entry name" value="Galactose-binding domain-like"/>
    <property type="match status" value="1"/>
</dbReference>
<dbReference type="Pfam" id="PF00728">
    <property type="entry name" value="Glyco_hydro_20"/>
    <property type="match status" value="1"/>
</dbReference>
<dbReference type="SUPFAM" id="SSF51445">
    <property type="entry name" value="(Trans)glycosidases"/>
    <property type="match status" value="1"/>
</dbReference>
<dbReference type="GO" id="GO:0004563">
    <property type="term" value="F:beta-N-acetylhexosaminidase activity"/>
    <property type="evidence" value="ECO:0007669"/>
    <property type="project" value="UniProtKB-ARBA"/>
</dbReference>
<dbReference type="InterPro" id="IPR015883">
    <property type="entry name" value="Glyco_hydro_20_cat"/>
</dbReference>
<feature type="coiled-coil region" evidence="3">
    <location>
        <begin position="323"/>
        <end position="357"/>
    </location>
</feature>
<proteinExistence type="inferred from homology"/>
<dbReference type="PANTHER" id="PTHR21040">
    <property type="entry name" value="BCDNA.GH04120"/>
    <property type="match status" value="1"/>
</dbReference>
<feature type="domain" description="Glycoside hydrolase family 20 catalytic" evidence="4">
    <location>
        <begin position="2"/>
        <end position="133"/>
    </location>
</feature>
<dbReference type="Gene3D" id="3.20.20.80">
    <property type="entry name" value="Glycosidases"/>
    <property type="match status" value="1"/>
</dbReference>
<evidence type="ECO:0000259" key="4">
    <source>
        <dbReference type="Pfam" id="PF00728"/>
    </source>
</evidence>
<dbReference type="EMBL" id="LAZR01029209">
    <property type="protein sequence ID" value="KKL60275.1"/>
    <property type="molecule type" value="Genomic_DNA"/>
</dbReference>
<dbReference type="InterPro" id="IPR038901">
    <property type="entry name" value="HEXDC-like"/>
</dbReference>
<keyword evidence="2" id="KW-0378">Hydrolase</keyword>
<dbReference type="InterPro" id="IPR017853">
    <property type="entry name" value="GH"/>
</dbReference>
<dbReference type="GO" id="GO:0005975">
    <property type="term" value="P:carbohydrate metabolic process"/>
    <property type="evidence" value="ECO:0007669"/>
    <property type="project" value="InterPro"/>
</dbReference>
<evidence type="ECO:0000313" key="5">
    <source>
        <dbReference type="EMBL" id="KKL60275.1"/>
    </source>
</evidence>
<sequence length="593" mass="70171">NSLNIANEEIYEILDKMIGELSEVFRSEYFHIGADESFDVGKVNSRQYIEDVGIANAYLKHYKKVYEIVRKYGYKKVIIYHDILYKFKEVLKGLPTDIIIMYWQYHTKKNHPILDKIENFEFPIIVSPSIMDYNRIFPSIAKSEQNIMNLIKYGNKKDVIGEVTSSWGDYRNKEIRENRIYGFTFSAMVGWDPTKEVNTLKFWKALFIHFFGINDRRLIEIFSKFRLIQDRKSLHTRPSGYYNHFFAHPFNKNTTKYKKNMKTKGFRNLIAEMDELIKKCGELEEIVLKNKINIINLAFIAKHIRFYCKKRLNSKKNVKINFKKTKKDQKDRMVQEIEALKEELTDLLEEYEELWLKCSKKEGFKYIKQKYLWLIKFYDEKIHEIKSNIQWHDPNIPSELIYLDSDDIHKVYSTNYKKLIYIDDDVDQAYLQVIAGCFSKIYINDKDLGHVITRRTLNYVGIEKNIQIINIKKALHKGENLINIENTDYIGGVGPINIFGTIKFKSGKSIQVKTDKTWLGSKGDKNEWNKVKSFGKPPKATGGLNYPDFENNIPSNADDSMPFLNTLISRLSKKYFWFVKLIVRLFNRYDNLE</sequence>
<accession>A0A0F9FSE5</accession>
<feature type="non-terminal residue" evidence="5">
    <location>
        <position position="1"/>
    </location>
</feature>
<dbReference type="PANTHER" id="PTHR21040:SF8">
    <property type="entry name" value="BCDNA.GH04120"/>
    <property type="match status" value="1"/>
</dbReference>
<comment type="caution">
    <text evidence="5">The sequence shown here is derived from an EMBL/GenBank/DDBJ whole genome shotgun (WGS) entry which is preliminary data.</text>
</comment>
<gene>
    <name evidence="5" type="ORF">LCGC14_2206950</name>
</gene>
<keyword evidence="3" id="KW-0175">Coiled coil</keyword>
<evidence type="ECO:0000256" key="1">
    <source>
        <dbReference type="ARBA" id="ARBA00006285"/>
    </source>
</evidence>
<comment type="similarity">
    <text evidence="1">Belongs to the glycosyl hydrolase 20 family.</text>
</comment>
<evidence type="ECO:0000256" key="2">
    <source>
        <dbReference type="ARBA" id="ARBA00022801"/>
    </source>
</evidence>
<protein>
    <recommendedName>
        <fullName evidence="4">Glycoside hydrolase family 20 catalytic domain-containing protein</fullName>
    </recommendedName>
</protein>
<evidence type="ECO:0000256" key="3">
    <source>
        <dbReference type="SAM" id="Coils"/>
    </source>
</evidence>
<reference evidence="5" key="1">
    <citation type="journal article" date="2015" name="Nature">
        <title>Complex archaea that bridge the gap between prokaryotes and eukaryotes.</title>
        <authorList>
            <person name="Spang A."/>
            <person name="Saw J.H."/>
            <person name="Jorgensen S.L."/>
            <person name="Zaremba-Niedzwiedzka K."/>
            <person name="Martijn J."/>
            <person name="Lind A.E."/>
            <person name="van Eijk R."/>
            <person name="Schleper C."/>
            <person name="Guy L."/>
            <person name="Ettema T.J."/>
        </authorList>
    </citation>
    <scope>NUCLEOTIDE SEQUENCE</scope>
</reference>
<name>A0A0F9FSE5_9ZZZZ</name>